<evidence type="ECO:0000313" key="3">
    <source>
        <dbReference type="Proteomes" id="UP000247727"/>
    </source>
</evidence>
<dbReference type="EMBL" id="QJTK01000011">
    <property type="protein sequence ID" value="PYF08685.1"/>
    <property type="molecule type" value="Genomic_DNA"/>
</dbReference>
<organism evidence="2 3">
    <name type="scientific">Rhodobacter viridis</name>
    <dbReference type="NCBI Taxonomy" id="1054202"/>
    <lineage>
        <taxon>Bacteria</taxon>
        <taxon>Pseudomonadati</taxon>
        <taxon>Pseudomonadota</taxon>
        <taxon>Alphaproteobacteria</taxon>
        <taxon>Rhodobacterales</taxon>
        <taxon>Rhodobacter group</taxon>
        <taxon>Rhodobacter</taxon>
    </lineage>
</organism>
<sequence>MKTLSLLHLFPLAAVICLASLGPIHAQQQIQGQAPAPKCPEEAQPIPEELSGWTARSPIIAAADPAHLGAAMLHLGKGADATLLPTPEVTYAVRPVKPGGKVSSGGMFEITLDHAGVYRVALDTRAWIDVVVAGKPTESLGHSGGPACSGMRKIVDYALPAGTHVIQLSAAEAKASAILVTERK</sequence>
<dbReference type="AlphaFoldDB" id="A0A318U2S1"/>
<reference evidence="2 3" key="1">
    <citation type="submission" date="2018-06" db="EMBL/GenBank/DDBJ databases">
        <title>Genomic Encyclopedia of Type Strains, Phase III (KMG-III): the genomes of soil and plant-associated and newly described type strains.</title>
        <authorList>
            <person name="Whitman W."/>
        </authorList>
    </citation>
    <scope>NUCLEOTIDE SEQUENCE [LARGE SCALE GENOMIC DNA]</scope>
    <source>
        <strain evidence="2 3">JA737</strain>
    </source>
</reference>
<evidence type="ECO:0000256" key="1">
    <source>
        <dbReference type="SAM" id="SignalP"/>
    </source>
</evidence>
<keyword evidence="3" id="KW-1185">Reference proteome</keyword>
<protein>
    <recommendedName>
        <fullName evidence="4">Homogentisate 1,2-dioxygenase</fullName>
    </recommendedName>
</protein>
<feature type="chain" id="PRO_5016407809" description="Homogentisate 1,2-dioxygenase" evidence="1">
    <location>
        <begin position="27"/>
        <end position="184"/>
    </location>
</feature>
<dbReference type="Proteomes" id="UP000247727">
    <property type="component" value="Unassembled WGS sequence"/>
</dbReference>
<gene>
    <name evidence="2" type="ORF">C8J30_11113</name>
</gene>
<proteinExistence type="predicted"/>
<keyword evidence="1" id="KW-0732">Signal</keyword>
<name>A0A318U2S1_9RHOB</name>
<evidence type="ECO:0008006" key="4">
    <source>
        <dbReference type="Google" id="ProtNLM"/>
    </source>
</evidence>
<dbReference type="RefSeq" id="WP_110806341.1">
    <property type="nucleotide sequence ID" value="NZ_QJTK01000011.1"/>
</dbReference>
<comment type="caution">
    <text evidence="2">The sequence shown here is derived from an EMBL/GenBank/DDBJ whole genome shotgun (WGS) entry which is preliminary data.</text>
</comment>
<dbReference type="OrthoDB" id="7376020at2"/>
<accession>A0A318U2S1</accession>
<feature type="signal peptide" evidence="1">
    <location>
        <begin position="1"/>
        <end position="26"/>
    </location>
</feature>
<evidence type="ECO:0000313" key="2">
    <source>
        <dbReference type="EMBL" id="PYF08685.1"/>
    </source>
</evidence>